<evidence type="ECO:0000313" key="11">
    <source>
        <dbReference type="EMBL" id="GBD68953.1"/>
    </source>
</evidence>
<keyword evidence="5" id="KW-0598">Phosphotransferase system</keyword>
<proteinExistence type="predicted"/>
<reference evidence="11 12" key="1">
    <citation type="submission" date="2016-05" db="EMBL/GenBank/DDBJ databases">
        <title>Whole genome sequencing of Tetragenococcus halophilus subsp. halophilus NISL 7118.</title>
        <authorList>
            <person name="Shiwa Y."/>
            <person name="Nishimura I."/>
            <person name="Yoshikawa H."/>
            <person name="Koyama Y."/>
            <person name="Oguma T."/>
        </authorList>
    </citation>
    <scope>NUCLEOTIDE SEQUENCE [LARGE SCALE GENOMIC DNA]</scope>
    <source>
        <strain evidence="11 12">NISL 7118</strain>
    </source>
</reference>
<feature type="transmembrane region" description="Helical" evidence="9">
    <location>
        <begin position="333"/>
        <end position="352"/>
    </location>
</feature>
<dbReference type="InterPro" id="IPR013853">
    <property type="entry name" value="EIIC-GAT"/>
</dbReference>
<dbReference type="InterPro" id="IPR004703">
    <property type="entry name" value="PTS_sugar-sp_permease"/>
</dbReference>
<dbReference type="GO" id="GO:0005886">
    <property type="term" value="C:plasma membrane"/>
    <property type="evidence" value="ECO:0007669"/>
    <property type="project" value="UniProtKB-SubCell"/>
</dbReference>
<dbReference type="Pfam" id="PF03611">
    <property type="entry name" value="EIIC-GAT"/>
    <property type="match status" value="1"/>
</dbReference>
<evidence type="ECO:0000256" key="3">
    <source>
        <dbReference type="ARBA" id="ARBA00022475"/>
    </source>
</evidence>
<feature type="transmembrane region" description="Helical" evidence="9">
    <location>
        <begin position="87"/>
        <end position="111"/>
    </location>
</feature>
<feature type="transmembrane region" description="Helical" evidence="9">
    <location>
        <begin position="220"/>
        <end position="242"/>
    </location>
</feature>
<dbReference type="PROSITE" id="PS51104">
    <property type="entry name" value="PTS_EIIC_TYPE_2"/>
    <property type="match status" value="1"/>
</dbReference>
<protein>
    <recommendedName>
        <fullName evidence="10">PTS EIIC type-2 domain-containing protein</fullName>
    </recommendedName>
</protein>
<evidence type="ECO:0000256" key="7">
    <source>
        <dbReference type="ARBA" id="ARBA00022989"/>
    </source>
</evidence>
<dbReference type="RefSeq" id="WP_103103620.1">
    <property type="nucleotide sequence ID" value="NZ_BDEC01000077.1"/>
</dbReference>
<dbReference type="InterPro" id="IPR013014">
    <property type="entry name" value="PTS_EIIC_2"/>
</dbReference>
<comment type="subcellular location">
    <subcellularLocation>
        <location evidence="1">Cell membrane</location>
        <topology evidence="1">Multi-pass membrane protein</topology>
    </subcellularLocation>
</comment>
<feature type="transmembrane region" description="Helical" evidence="9">
    <location>
        <begin position="145"/>
        <end position="167"/>
    </location>
</feature>
<evidence type="ECO:0000256" key="4">
    <source>
        <dbReference type="ARBA" id="ARBA00022597"/>
    </source>
</evidence>
<keyword evidence="3" id="KW-1003">Cell membrane</keyword>
<dbReference type="AlphaFoldDB" id="A0A2H6CVC8"/>
<feature type="transmembrane region" description="Helical" evidence="9">
    <location>
        <begin position="248"/>
        <end position="267"/>
    </location>
</feature>
<accession>A0A2H6CVC8</accession>
<dbReference type="GO" id="GO:0009401">
    <property type="term" value="P:phosphoenolpyruvate-dependent sugar phosphotransferase system"/>
    <property type="evidence" value="ECO:0007669"/>
    <property type="project" value="UniProtKB-KW"/>
</dbReference>
<dbReference type="PANTHER" id="PTHR37324:SF2">
    <property type="entry name" value="PTS SYSTEM GALACTITOL-SPECIFIC EIIC COMPONENT"/>
    <property type="match status" value="1"/>
</dbReference>
<evidence type="ECO:0000256" key="2">
    <source>
        <dbReference type="ARBA" id="ARBA00022448"/>
    </source>
</evidence>
<dbReference type="PIRSF" id="PIRSF006304">
    <property type="entry name" value="GatC"/>
    <property type="match status" value="1"/>
</dbReference>
<feature type="transmembrane region" description="Helical" evidence="9">
    <location>
        <begin position="421"/>
        <end position="438"/>
    </location>
</feature>
<gene>
    <name evidence="11" type="ORF">TEHN7118_1759</name>
</gene>
<evidence type="ECO:0000256" key="1">
    <source>
        <dbReference type="ARBA" id="ARBA00004651"/>
    </source>
</evidence>
<evidence type="ECO:0000256" key="8">
    <source>
        <dbReference type="ARBA" id="ARBA00023136"/>
    </source>
</evidence>
<evidence type="ECO:0000313" key="12">
    <source>
        <dbReference type="Proteomes" id="UP000236214"/>
    </source>
</evidence>
<feature type="transmembrane region" description="Helical" evidence="9">
    <location>
        <begin position="43"/>
        <end position="67"/>
    </location>
</feature>
<keyword evidence="7 9" id="KW-1133">Transmembrane helix</keyword>
<evidence type="ECO:0000256" key="9">
    <source>
        <dbReference type="SAM" id="Phobius"/>
    </source>
</evidence>
<keyword evidence="6 9" id="KW-0812">Transmembrane</keyword>
<evidence type="ECO:0000256" key="6">
    <source>
        <dbReference type="ARBA" id="ARBA00022692"/>
    </source>
</evidence>
<feature type="transmembrane region" description="Helical" evidence="9">
    <location>
        <begin position="308"/>
        <end position="327"/>
    </location>
</feature>
<keyword evidence="2" id="KW-0813">Transport</keyword>
<feature type="domain" description="PTS EIIC type-2" evidence="10">
    <location>
        <begin position="8"/>
        <end position="441"/>
    </location>
</feature>
<evidence type="ECO:0000259" key="10">
    <source>
        <dbReference type="PROSITE" id="PS51104"/>
    </source>
</evidence>
<sequence>MESLYNAVQYILDFEPAVLVPIIMFILALILRVKPSQAFKSALTIGVGFVGIFAIFGLFTDIVSPAAQSMADNAGINLPVADLGWPPLAAITWGTPIAPVVIITTIIINIIMLTLKLTKTVNVDVWNYWHFALVGAFVYYTTGNFWLGIIASGILTIITLLLADWSAPLLQDTWGLEGISFPTASSVIFFPIGLIGNWIIDRIPGIRNININPENIQKKFGIFGEPLIIGTILGAVIGMLAGYDLQNVLSIAINVGAVMFILPRMVAILMEGLQPISDGVRDFLNKRYEGVDELYIGLDHAIAAGQSTVISTGLLLTPIALIIAFVLPGNRVLPLGDLANLALFSSMMVLASRNNIFRALLISIPVIVIDLLVATGLAPLITRMAEAVNFSLPEGGGLVTSFLDGGNPLRYWIYEIFNGNVWALIAIPIGVILIWWIYKVTYNRAFKGE</sequence>
<dbReference type="Proteomes" id="UP000236214">
    <property type="component" value="Unassembled WGS sequence"/>
</dbReference>
<keyword evidence="4" id="KW-0762">Sugar transport</keyword>
<feature type="transmembrane region" description="Helical" evidence="9">
    <location>
        <begin position="359"/>
        <end position="381"/>
    </location>
</feature>
<dbReference type="PANTHER" id="PTHR37324">
    <property type="entry name" value="PTS SYSTEM GALACTITOL-SPECIFIC EIIC COMPONENT"/>
    <property type="match status" value="1"/>
</dbReference>
<feature type="transmembrane region" description="Helical" evidence="9">
    <location>
        <begin position="12"/>
        <end position="31"/>
    </location>
</feature>
<evidence type="ECO:0000256" key="5">
    <source>
        <dbReference type="ARBA" id="ARBA00022683"/>
    </source>
</evidence>
<comment type="caution">
    <text evidence="11">The sequence shown here is derived from an EMBL/GenBank/DDBJ whole genome shotgun (WGS) entry which is preliminary data.</text>
</comment>
<name>A0A2H6CVC8_TETHA</name>
<dbReference type="EMBL" id="BDEC01000077">
    <property type="protein sequence ID" value="GBD68953.1"/>
    <property type="molecule type" value="Genomic_DNA"/>
</dbReference>
<keyword evidence="12" id="KW-1185">Reference proteome</keyword>
<keyword evidence="8 9" id="KW-0472">Membrane</keyword>
<feature type="transmembrane region" description="Helical" evidence="9">
    <location>
        <begin position="179"/>
        <end position="200"/>
    </location>
</feature>
<organism evidence="11 12">
    <name type="scientific">Tetragenococcus halophilus subsp. halophilus</name>
    <dbReference type="NCBI Taxonomy" id="1513897"/>
    <lineage>
        <taxon>Bacteria</taxon>
        <taxon>Bacillati</taxon>
        <taxon>Bacillota</taxon>
        <taxon>Bacilli</taxon>
        <taxon>Lactobacillales</taxon>
        <taxon>Enterococcaceae</taxon>
        <taxon>Tetragenococcus</taxon>
    </lineage>
</organism>
<dbReference type="GO" id="GO:0015577">
    <property type="term" value="F:galactitol transmembrane transporter activity"/>
    <property type="evidence" value="ECO:0007669"/>
    <property type="project" value="InterPro"/>
</dbReference>